<dbReference type="GO" id="GO:0000978">
    <property type="term" value="F:RNA polymerase II cis-regulatory region sequence-specific DNA binding"/>
    <property type="evidence" value="ECO:0007669"/>
    <property type="project" value="TreeGrafter"/>
</dbReference>
<feature type="compositionally biased region" description="Polar residues" evidence="7">
    <location>
        <begin position="211"/>
        <end position="237"/>
    </location>
</feature>
<dbReference type="Pfam" id="PF00096">
    <property type="entry name" value="zf-C2H2"/>
    <property type="match status" value="2"/>
</dbReference>
<feature type="region of interest" description="Disordered" evidence="7">
    <location>
        <begin position="1"/>
        <end position="23"/>
    </location>
</feature>
<gene>
    <name evidence="9" type="ORF">MNOR_LOCUS7934</name>
</gene>
<dbReference type="PROSITE" id="PS50157">
    <property type="entry name" value="ZINC_FINGER_C2H2_2"/>
    <property type="match status" value="2"/>
</dbReference>
<evidence type="ECO:0000256" key="7">
    <source>
        <dbReference type="SAM" id="MobiDB-lite"/>
    </source>
</evidence>
<evidence type="ECO:0000256" key="4">
    <source>
        <dbReference type="ARBA" id="ARBA00022833"/>
    </source>
</evidence>
<accession>A0AAV2Q5N9</accession>
<dbReference type="PANTHER" id="PTHR23235:SF142">
    <property type="entry name" value="ZINC FINGER PROTEIN 384"/>
    <property type="match status" value="1"/>
</dbReference>
<dbReference type="FunFam" id="3.30.160.60:FF:000630">
    <property type="entry name" value="Zinc finger protein 180"/>
    <property type="match status" value="1"/>
</dbReference>
<dbReference type="SUPFAM" id="SSF57667">
    <property type="entry name" value="beta-beta-alpha zinc fingers"/>
    <property type="match status" value="2"/>
</dbReference>
<dbReference type="InterPro" id="IPR036236">
    <property type="entry name" value="Znf_C2H2_sf"/>
</dbReference>
<feature type="region of interest" description="Disordered" evidence="7">
    <location>
        <begin position="298"/>
        <end position="318"/>
    </location>
</feature>
<sequence>MDTNKRSLDEISDNDTTNTKRSPETVFTHIKPHFLASSSAMKIKTETSEEDDIQVLEEESVYKKSIAHTEFLDELAQSKPFHCTECDYKCSSRDKLKRHFMIHTGEKPYECTYCDYKCARSDKLKRHMMVHTGEKPYECPECDFRTARNDKLKTHIYKHILGKIPRKTNLSQSSMHKVSHSSLNSIHSTKSILSETESDTADSPLKRSTKTNDTNVTITPTKDTKTLNNSTENSPGKKSNHMDKINALDKTPNELESLKSNMDSPNSSITREHVSSSNLPKDSTTHIGNAINMYTGRSSQGAESHITGSSSQGAETHTNPPEYFYHGSLPPKDKIHYDINPTVPPKEKMHYDVNHTVPPKEKMHYDVNHTLPTKEKMHYDVNHTLPTKEKMHYDVNHTLPPKEKMHYDVNHTLPPKEKMHYDVNHTLPTKEKMHYDVNHTLPTKEKMHYDVNHTVPPKEKMHYDVNHTLPTKEKMHYDVNHTLPPYHYGSPWIESPIPPPDMVTLTPINSAGEFRHGMPILPTSHMVDSPSMSQNYHHDNRVLNNPMHHPAVGKVPPYMLGAYQ</sequence>
<keyword evidence="10" id="KW-1185">Reference proteome</keyword>
<dbReference type="SMART" id="SM00355">
    <property type="entry name" value="ZnF_C2H2"/>
    <property type="match status" value="3"/>
</dbReference>
<dbReference type="Gene3D" id="3.30.160.60">
    <property type="entry name" value="Classic Zinc Finger"/>
    <property type="match status" value="3"/>
</dbReference>
<evidence type="ECO:0000313" key="9">
    <source>
        <dbReference type="EMBL" id="CAL4069538.1"/>
    </source>
</evidence>
<dbReference type="GO" id="GO:0005634">
    <property type="term" value="C:nucleus"/>
    <property type="evidence" value="ECO:0007669"/>
    <property type="project" value="UniProtKB-ARBA"/>
</dbReference>
<dbReference type="InterPro" id="IPR013087">
    <property type="entry name" value="Znf_C2H2_type"/>
</dbReference>
<protein>
    <recommendedName>
        <fullName evidence="8">C2H2-type domain-containing protein</fullName>
    </recommendedName>
</protein>
<dbReference type="EMBL" id="CAXKWB010003583">
    <property type="protein sequence ID" value="CAL4069538.1"/>
    <property type="molecule type" value="Genomic_DNA"/>
</dbReference>
<feature type="domain" description="C2H2-type" evidence="8">
    <location>
        <begin position="81"/>
        <end position="108"/>
    </location>
</feature>
<dbReference type="Proteomes" id="UP001497623">
    <property type="component" value="Unassembled WGS sequence"/>
</dbReference>
<keyword evidence="5" id="KW-0539">Nucleus</keyword>
<comment type="caution">
    <text evidence="9">The sequence shown here is derived from an EMBL/GenBank/DDBJ whole genome shotgun (WGS) entry which is preliminary data.</text>
</comment>
<evidence type="ECO:0000256" key="2">
    <source>
        <dbReference type="ARBA" id="ARBA00022737"/>
    </source>
</evidence>
<dbReference type="GO" id="GO:0000981">
    <property type="term" value="F:DNA-binding transcription factor activity, RNA polymerase II-specific"/>
    <property type="evidence" value="ECO:0007669"/>
    <property type="project" value="TreeGrafter"/>
</dbReference>
<dbReference type="GO" id="GO:0008270">
    <property type="term" value="F:zinc ion binding"/>
    <property type="evidence" value="ECO:0007669"/>
    <property type="project" value="UniProtKB-KW"/>
</dbReference>
<organism evidence="9 10">
    <name type="scientific">Meganyctiphanes norvegica</name>
    <name type="common">Northern krill</name>
    <name type="synonym">Thysanopoda norvegica</name>
    <dbReference type="NCBI Taxonomy" id="48144"/>
    <lineage>
        <taxon>Eukaryota</taxon>
        <taxon>Metazoa</taxon>
        <taxon>Ecdysozoa</taxon>
        <taxon>Arthropoda</taxon>
        <taxon>Crustacea</taxon>
        <taxon>Multicrustacea</taxon>
        <taxon>Malacostraca</taxon>
        <taxon>Eumalacostraca</taxon>
        <taxon>Eucarida</taxon>
        <taxon>Euphausiacea</taxon>
        <taxon>Euphausiidae</taxon>
        <taxon>Meganyctiphanes</taxon>
    </lineage>
</organism>
<keyword evidence="4" id="KW-0862">Zinc</keyword>
<dbReference type="AlphaFoldDB" id="A0AAV2Q5N9"/>
<feature type="compositionally biased region" description="Polar residues" evidence="7">
    <location>
        <begin position="186"/>
        <end position="195"/>
    </location>
</feature>
<evidence type="ECO:0000256" key="6">
    <source>
        <dbReference type="PROSITE-ProRule" id="PRU00042"/>
    </source>
</evidence>
<evidence type="ECO:0000256" key="5">
    <source>
        <dbReference type="ARBA" id="ARBA00023242"/>
    </source>
</evidence>
<feature type="domain" description="C2H2-type" evidence="8">
    <location>
        <begin position="109"/>
        <end position="136"/>
    </location>
</feature>
<dbReference type="FunFam" id="3.30.160.60:FF:000446">
    <property type="entry name" value="Zinc finger protein"/>
    <property type="match status" value="1"/>
</dbReference>
<name>A0AAV2Q5N9_MEGNR</name>
<evidence type="ECO:0000256" key="3">
    <source>
        <dbReference type="ARBA" id="ARBA00022771"/>
    </source>
</evidence>
<feature type="compositionally biased region" description="Low complexity" evidence="7">
    <location>
        <begin position="171"/>
        <end position="185"/>
    </location>
</feature>
<feature type="region of interest" description="Disordered" evidence="7">
    <location>
        <begin position="256"/>
        <end position="284"/>
    </location>
</feature>
<reference evidence="9 10" key="1">
    <citation type="submission" date="2024-05" db="EMBL/GenBank/DDBJ databases">
        <authorList>
            <person name="Wallberg A."/>
        </authorList>
    </citation>
    <scope>NUCLEOTIDE SEQUENCE [LARGE SCALE GENOMIC DNA]</scope>
</reference>
<dbReference type="FunFam" id="3.30.160.60:FF:002319">
    <property type="entry name" value="Uncharacterized protein"/>
    <property type="match status" value="1"/>
</dbReference>
<keyword evidence="2" id="KW-0677">Repeat</keyword>
<feature type="region of interest" description="Disordered" evidence="7">
    <location>
        <begin position="168"/>
        <end position="244"/>
    </location>
</feature>
<evidence type="ECO:0000313" key="10">
    <source>
        <dbReference type="Proteomes" id="UP001497623"/>
    </source>
</evidence>
<feature type="compositionally biased region" description="Polar residues" evidence="7">
    <location>
        <begin position="258"/>
        <end position="284"/>
    </location>
</feature>
<evidence type="ECO:0000256" key="1">
    <source>
        <dbReference type="ARBA" id="ARBA00022723"/>
    </source>
</evidence>
<keyword evidence="1" id="KW-0479">Metal-binding</keyword>
<keyword evidence="3 6" id="KW-0863">Zinc-finger</keyword>
<evidence type="ECO:0000259" key="8">
    <source>
        <dbReference type="PROSITE" id="PS50157"/>
    </source>
</evidence>
<proteinExistence type="predicted"/>
<dbReference type="PANTHER" id="PTHR23235">
    <property type="entry name" value="KRUEPPEL-LIKE TRANSCRIPTION FACTOR"/>
    <property type="match status" value="1"/>
</dbReference>
<dbReference type="PROSITE" id="PS00028">
    <property type="entry name" value="ZINC_FINGER_C2H2_1"/>
    <property type="match status" value="2"/>
</dbReference>